<dbReference type="EMBL" id="JAASRO010000001">
    <property type="protein sequence ID" value="NIK56617.1"/>
    <property type="molecule type" value="Genomic_DNA"/>
</dbReference>
<evidence type="ECO:0000259" key="1">
    <source>
        <dbReference type="PROSITE" id="PS51178"/>
    </source>
</evidence>
<evidence type="ECO:0000313" key="2">
    <source>
        <dbReference type="EMBL" id="NIK56617.1"/>
    </source>
</evidence>
<accession>A0A7X5V9W0</accession>
<feature type="domain" description="PASTA" evidence="1">
    <location>
        <begin position="186"/>
        <end position="256"/>
    </location>
</feature>
<dbReference type="Pfam" id="PF03793">
    <property type="entry name" value="PASTA"/>
    <property type="match status" value="1"/>
</dbReference>
<dbReference type="RefSeq" id="WP_167206102.1">
    <property type="nucleotide sequence ID" value="NZ_JAASRO010000001.1"/>
</dbReference>
<dbReference type="InterPro" id="IPR005543">
    <property type="entry name" value="PASTA_dom"/>
</dbReference>
<dbReference type="Proteomes" id="UP000555407">
    <property type="component" value="Unassembled WGS sequence"/>
</dbReference>
<dbReference type="AlphaFoldDB" id="A0A7X5V9W0"/>
<dbReference type="PROSITE" id="PS51178">
    <property type="entry name" value="PASTA"/>
    <property type="match status" value="1"/>
</dbReference>
<name>A0A7X5V9W0_9ACTN</name>
<gene>
    <name evidence="2" type="ORF">BJY22_002334</name>
</gene>
<dbReference type="CDD" id="cd06577">
    <property type="entry name" value="PASTA_pknB"/>
    <property type="match status" value="1"/>
</dbReference>
<protein>
    <recommendedName>
        <fullName evidence="1">PASTA domain-containing protein</fullName>
    </recommendedName>
</protein>
<keyword evidence="3" id="KW-1185">Reference proteome</keyword>
<comment type="caution">
    <text evidence="2">The sequence shown here is derived from an EMBL/GenBank/DDBJ whole genome shotgun (WGS) entry which is preliminary data.</text>
</comment>
<dbReference type="Gene3D" id="3.30.10.20">
    <property type="match status" value="1"/>
</dbReference>
<reference evidence="2 3" key="1">
    <citation type="submission" date="2020-03" db="EMBL/GenBank/DDBJ databases">
        <title>Sequencing the genomes of 1000 actinobacteria strains.</title>
        <authorList>
            <person name="Klenk H.-P."/>
        </authorList>
    </citation>
    <scope>NUCLEOTIDE SEQUENCE [LARGE SCALE GENOMIC DNA]</scope>
    <source>
        <strain evidence="2 3">DSM 45490</strain>
    </source>
</reference>
<proteinExistence type="predicted"/>
<evidence type="ECO:0000313" key="3">
    <source>
        <dbReference type="Proteomes" id="UP000555407"/>
    </source>
</evidence>
<organism evidence="2 3">
    <name type="scientific">Kribbella shirazensis</name>
    <dbReference type="NCBI Taxonomy" id="1105143"/>
    <lineage>
        <taxon>Bacteria</taxon>
        <taxon>Bacillati</taxon>
        <taxon>Actinomycetota</taxon>
        <taxon>Actinomycetes</taxon>
        <taxon>Propionibacteriales</taxon>
        <taxon>Kribbellaceae</taxon>
        <taxon>Kribbella</taxon>
    </lineage>
</organism>
<sequence length="256" mass="26962">MNQPELLERAGAAGPPRRLRDRLVTAAAAATVVTVIGVTNVLTAPGGSGTVPLPGPEPGPVAMRLVGFGHAAIAVPKIWGTNVSRCGTPRRDTVLIDDPSAASYCDLPRPPGVDSVELSTVPPTGFQVDEIFTVDGVRAERRRTTCASDDVCWGAVGIPSLQVWFRASSSTSADEVERILARIAIVRDQVGVPSSRSLDESRSGTAYAKLLQRLGLRAEFRTRTSLVYKQGRVVGISPSPGTLLSPGDTVSLTVIK</sequence>